<dbReference type="Gene3D" id="1.20.1560.10">
    <property type="entry name" value="ABC transporter type 1, transmembrane domain"/>
    <property type="match status" value="1"/>
</dbReference>
<evidence type="ECO:0000259" key="6">
    <source>
        <dbReference type="PROSITE" id="PS50929"/>
    </source>
</evidence>
<dbReference type="EMBL" id="JAAATY010000025">
    <property type="protein sequence ID" value="NRN69156.1"/>
    <property type="molecule type" value="Genomic_DNA"/>
</dbReference>
<sequence length="397" mass="42714">MIRRLARYLGPEHAVLIYRYLRWAICSSLIQGLTLAFTIPILRTLLTGDTKAAAGWLVGFCITAVISWGIEYSATRKGFDAAGELLTTLRYRIGDHVATLPLGWFTPSNTSTLGLTLSRGVMDILALPVRQLTALIKSIVIPLVLIAALVVVDYRIGLIALAAVPAVAALYWWASRLGRRADAAVNRATADASDRMVEFAQAQPVLRTLGHAGSATDRFDQALHEQARTERRQLWLVLPPVILNGMVARITLLTLLSTVIAFAAGVTDLLALATLLATLPVINRLVTPLGEVASHATVIRTATAHMDAVDSILHARPLPEPAEPRRPVDATVEFDNVSFAYGTGTPVLDDVTFTVPQGTTTAIVGPSGSGKSTLIRLAARFFDPQDGESASGEPRFR</sequence>
<evidence type="ECO:0000313" key="8">
    <source>
        <dbReference type="Proteomes" id="UP000763557"/>
    </source>
</evidence>
<feature type="domain" description="ABC transmembrane type-1" evidence="6">
    <location>
        <begin position="24"/>
        <end position="301"/>
    </location>
</feature>
<keyword evidence="7" id="KW-0547">Nucleotide-binding</keyword>
<protein>
    <submittedName>
        <fullName evidence="7">Iron import ATP-binding/permease protein IrtB</fullName>
    </submittedName>
</protein>
<comment type="subcellular location">
    <subcellularLocation>
        <location evidence="1">Cell membrane</location>
        <topology evidence="1">Multi-pass membrane protein</topology>
    </subcellularLocation>
</comment>
<dbReference type="GO" id="GO:0005524">
    <property type="term" value="F:ATP binding"/>
    <property type="evidence" value="ECO:0007669"/>
    <property type="project" value="UniProtKB-KW"/>
</dbReference>
<dbReference type="SUPFAM" id="SSF52540">
    <property type="entry name" value="P-loop containing nucleoside triphosphate hydrolases"/>
    <property type="match status" value="1"/>
</dbReference>
<evidence type="ECO:0000256" key="5">
    <source>
        <dbReference type="SAM" id="Phobius"/>
    </source>
</evidence>
<feature type="transmembrane region" description="Helical" evidence="5">
    <location>
        <begin position="132"/>
        <end position="150"/>
    </location>
</feature>
<dbReference type="Pfam" id="PF00005">
    <property type="entry name" value="ABC_tran"/>
    <property type="match status" value="1"/>
</dbReference>
<keyword evidence="4 5" id="KW-0472">Membrane</keyword>
<dbReference type="PROSITE" id="PS50929">
    <property type="entry name" value="ABC_TM1F"/>
    <property type="match status" value="1"/>
</dbReference>
<feature type="transmembrane region" description="Helical" evidence="5">
    <location>
        <begin position="156"/>
        <end position="174"/>
    </location>
</feature>
<comment type="caution">
    <text evidence="7">The sequence shown here is derived from an EMBL/GenBank/DDBJ whole genome shotgun (WGS) entry which is preliminary data.</text>
</comment>
<evidence type="ECO:0000256" key="2">
    <source>
        <dbReference type="ARBA" id="ARBA00022692"/>
    </source>
</evidence>
<dbReference type="SUPFAM" id="SSF90123">
    <property type="entry name" value="ABC transporter transmembrane region"/>
    <property type="match status" value="1"/>
</dbReference>
<feature type="transmembrane region" description="Helical" evidence="5">
    <location>
        <begin position="20"/>
        <end position="41"/>
    </location>
</feature>
<proteinExistence type="predicted"/>
<keyword evidence="3 5" id="KW-1133">Transmembrane helix</keyword>
<dbReference type="RefSeq" id="WP_173139019.1">
    <property type="nucleotide sequence ID" value="NZ_CBCSGW010000004.1"/>
</dbReference>
<dbReference type="InterPro" id="IPR036640">
    <property type="entry name" value="ABC1_TM_sf"/>
</dbReference>
<evidence type="ECO:0000256" key="3">
    <source>
        <dbReference type="ARBA" id="ARBA00022989"/>
    </source>
</evidence>
<name>A0ABX2FCS7_9PSEU</name>
<keyword evidence="2 5" id="KW-0812">Transmembrane</keyword>
<feature type="transmembrane region" description="Helical" evidence="5">
    <location>
        <begin position="234"/>
        <end position="253"/>
    </location>
</feature>
<evidence type="ECO:0000256" key="4">
    <source>
        <dbReference type="ARBA" id="ARBA00023136"/>
    </source>
</evidence>
<keyword evidence="8" id="KW-1185">Reference proteome</keyword>
<organism evidence="7 8">
    <name type="scientific">Kibdelosporangium persicum</name>
    <dbReference type="NCBI Taxonomy" id="2698649"/>
    <lineage>
        <taxon>Bacteria</taxon>
        <taxon>Bacillati</taxon>
        <taxon>Actinomycetota</taxon>
        <taxon>Actinomycetes</taxon>
        <taxon>Pseudonocardiales</taxon>
        <taxon>Pseudonocardiaceae</taxon>
        <taxon>Kibdelosporangium</taxon>
    </lineage>
</organism>
<dbReference type="Gene3D" id="3.40.50.300">
    <property type="entry name" value="P-loop containing nucleotide triphosphate hydrolases"/>
    <property type="match status" value="1"/>
</dbReference>
<dbReference type="InterPro" id="IPR003439">
    <property type="entry name" value="ABC_transporter-like_ATP-bd"/>
</dbReference>
<dbReference type="InterPro" id="IPR011527">
    <property type="entry name" value="ABC1_TM_dom"/>
</dbReference>
<gene>
    <name evidence="7" type="ORF">GC106_64120</name>
</gene>
<dbReference type="PANTHER" id="PTHR24221">
    <property type="entry name" value="ATP-BINDING CASSETTE SUB-FAMILY B"/>
    <property type="match status" value="1"/>
</dbReference>
<feature type="transmembrane region" description="Helical" evidence="5">
    <location>
        <begin position="53"/>
        <end position="70"/>
    </location>
</feature>
<dbReference type="InterPro" id="IPR039421">
    <property type="entry name" value="Type_1_exporter"/>
</dbReference>
<dbReference type="Proteomes" id="UP000763557">
    <property type="component" value="Unassembled WGS sequence"/>
</dbReference>
<evidence type="ECO:0000313" key="7">
    <source>
        <dbReference type="EMBL" id="NRN69156.1"/>
    </source>
</evidence>
<keyword evidence="7" id="KW-0067">ATP-binding</keyword>
<accession>A0ABX2FCS7</accession>
<reference evidence="7 8" key="1">
    <citation type="submission" date="2020-01" db="EMBL/GenBank/DDBJ databases">
        <title>Kibdelosporangium persica a novel Actinomycetes from a hot desert in Iran.</title>
        <authorList>
            <person name="Safaei N."/>
            <person name="Zaburannyi N."/>
            <person name="Mueller R."/>
            <person name="Wink J."/>
        </authorList>
    </citation>
    <scope>NUCLEOTIDE SEQUENCE [LARGE SCALE GENOMIC DNA]</scope>
    <source>
        <strain evidence="7 8">4NS15</strain>
    </source>
</reference>
<dbReference type="Pfam" id="PF00664">
    <property type="entry name" value="ABC_membrane"/>
    <property type="match status" value="1"/>
</dbReference>
<feature type="transmembrane region" description="Helical" evidence="5">
    <location>
        <begin position="259"/>
        <end position="282"/>
    </location>
</feature>
<dbReference type="PANTHER" id="PTHR24221:SF397">
    <property type="entry name" value="ABC TRANSPORTER, ATP-BINDING TRANSMEMBRANE PROTEIN"/>
    <property type="match status" value="1"/>
</dbReference>
<evidence type="ECO:0000256" key="1">
    <source>
        <dbReference type="ARBA" id="ARBA00004651"/>
    </source>
</evidence>
<dbReference type="InterPro" id="IPR027417">
    <property type="entry name" value="P-loop_NTPase"/>
</dbReference>